<feature type="transmembrane region" description="Helical" evidence="8">
    <location>
        <begin position="275"/>
        <end position="293"/>
    </location>
</feature>
<dbReference type="PANTHER" id="PTHR33908:SF11">
    <property type="entry name" value="MEMBRANE PROTEIN"/>
    <property type="match status" value="1"/>
</dbReference>
<evidence type="ECO:0000256" key="7">
    <source>
        <dbReference type="ARBA" id="ARBA00023136"/>
    </source>
</evidence>
<protein>
    <recommendedName>
        <fullName evidence="11">Glycosyl transferase family 39/83 domain-containing protein</fullName>
    </recommendedName>
</protein>
<evidence type="ECO:0000256" key="4">
    <source>
        <dbReference type="ARBA" id="ARBA00022679"/>
    </source>
</evidence>
<comment type="caution">
    <text evidence="9">The sequence shown here is derived from an EMBL/GenBank/DDBJ whole genome shotgun (WGS) entry which is preliminary data.</text>
</comment>
<feature type="transmembrane region" description="Helical" evidence="8">
    <location>
        <begin position="158"/>
        <end position="182"/>
    </location>
</feature>
<keyword evidence="2" id="KW-1003">Cell membrane</keyword>
<dbReference type="PANTHER" id="PTHR33908">
    <property type="entry name" value="MANNOSYLTRANSFERASE YKCB-RELATED"/>
    <property type="match status" value="1"/>
</dbReference>
<evidence type="ECO:0000256" key="3">
    <source>
        <dbReference type="ARBA" id="ARBA00022676"/>
    </source>
</evidence>
<feature type="transmembrane region" description="Helical" evidence="8">
    <location>
        <begin position="239"/>
        <end position="263"/>
    </location>
</feature>
<feature type="transmembrane region" description="Helical" evidence="8">
    <location>
        <begin position="21"/>
        <end position="40"/>
    </location>
</feature>
<keyword evidence="4" id="KW-0808">Transferase</keyword>
<sequence length="459" mass="53047">MMRRLRKKQPDVRFKKKVLQRLLFFLITAALFTYLTILYFDNLKTHPLHVDEYIFTQKSYFLDLFMKREFSDWRWYLSNSAAQPKFGPYIFGMTLHLAGIDNIEQELTKRGFEDTKSQDHWAYRLMNKNLINPPATILPQLELIQINRYPSALFSLGALALTFLITFRIKGLFFAGIATFLLGSNSLMELFGKRAMTDSMQLFFFFLTILLTSLFLNALEKKNTSRVYLLSVALGMSSAFGTGVKVSGILNVLFLIILFLLLLPLRRNTKTTLNTLIKSVLIMVVTFTILFILPHPYLHHHPIRQFTTMFTSRLAANDDYMLAFPLSAVHSRSEAINLVIKNTLLPTGNYINFRFLFIPLDLILFSWGFLLVGYKALKDFVGKKKITGEVLLITWTLLVSISLMAYMKNNWPRFYLPTTAAVTFIEAYAISDVVREIVSMSIWRRRTKKHQPVGLSREG</sequence>
<gene>
    <name evidence="9" type="ORF">A2785_02875</name>
</gene>
<keyword evidence="3" id="KW-0328">Glycosyltransferase</keyword>
<feature type="transmembrane region" description="Helical" evidence="8">
    <location>
        <begin position="202"/>
        <end position="219"/>
    </location>
</feature>
<evidence type="ECO:0000313" key="10">
    <source>
        <dbReference type="Proteomes" id="UP000179069"/>
    </source>
</evidence>
<evidence type="ECO:0008006" key="11">
    <source>
        <dbReference type="Google" id="ProtNLM"/>
    </source>
</evidence>
<name>A0A1G1VMB8_9BACT</name>
<dbReference type="GO" id="GO:0016763">
    <property type="term" value="F:pentosyltransferase activity"/>
    <property type="evidence" value="ECO:0007669"/>
    <property type="project" value="TreeGrafter"/>
</dbReference>
<keyword evidence="5 8" id="KW-0812">Transmembrane</keyword>
<evidence type="ECO:0000256" key="1">
    <source>
        <dbReference type="ARBA" id="ARBA00004651"/>
    </source>
</evidence>
<feature type="transmembrane region" description="Helical" evidence="8">
    <location>
        <begin position="353"/>
        <end position="374"/>
    </location>
</feature>
<keyword evidence="7 8" id="KW-0472">Membrane</keyword>
<dbReference type="AlphaFoldDB" id="A0A1G1VMB8"/>
<evidence type="ECO:0000256" key="5">
    <source>
        <dbReference type="ARBA" id="ARBA00022692"/>
    </source>
</evidence>
<dbReference type="GO" id="GO:0005886">
    <property type="term" value="C:plasma membrane"/>
    <property type="evidence" value="ECO:0007669"/>
    <property type="project" value="UniProtKB-SubCell"/>
</dbReference>
<comment type="subcellular location">
    <subcellularLocation>
        <location evidence="1">Cell membrane</location>
        <topology evidence="1">Multi-pass membrane protein</topology>
    </subcellularLocation>
</comment>
<keyword evidence="6 8" id="KW-1133">Transmembrane helix</keyword>
<feature type="transmembrane region" description="Helical" evidence="8">
    <location>
        <begin position="419"/>
        <end position="438"/>
    </location>
</feature>
<reference evidence="9 10" key="1">
    <citation type="journal article" date="2016" name="Nat. Commun.">
        <title>Thousands of microbial genomes shed light on interconnected biogeochemical processes in an aquifer system.</title>
        <authorList>
            <person name="Anantharaman K."/>
            <person name="Brown C.T."/>
            <person name="Hug L.A."/>
            <person name="Sharon I."/>
            <person name="Castelle C.J."/>
            <person name="Probst A.J."/>
            <person name="Thomas B.C."/>
            <person name="Singh A."/>
            <person name="Wilkins M.J."/>
            <person name="Karaoz U."/>
            <person name="Brodie E.L."/>
            <person name="Williams K.H."/>
            <person name="Hubbard S.S."/>
            <person name="Banfield J.F."/>
        </authorList>
    </citation>
    <scope>NUCLEOTIDE SEQUENCE [LARGE SCALE GENOMIC DNA]</scope>
</reference>
<dbReference type="GO" id="GO:0009103">
    <property type="term" value="P:lipopolysaccharide biosynthetic process"/>
    <property type="evidence" value="ECO:0007669"/>
    <property type="project" value="UniProtKB-ARBA"/>
</dbReference>
<accession>A0A1G1VMB8</accession>
<evidence type="ECO:0000256" key="6">
    <source>
        <dbReference type="ARBA" id="ARBA00022989"/>
    </source>
</evidence>
<evidence type="ECO:0000256" key="8">
    <source>
        <dbReference type="SAM" id="Phobius"/>
    </source>
</evidence>
<dbReference type="InterPro" id="IPR050297">
    <property type="entry name" value="LipidA_mod_glycosyltrf_83"/>
</dbReference>
<dbReference type="Proteomes" id="UP000179069">
    <property type="component" value="Unassembled WGS sequence"/>
</dbReference>
<dbReference type="EMBL" id="MHCI01000014">
    <property type="protein sequence ID" value="OGY16513.1"/>
    <property type="molecule type" value="Genomic_DNA"/>
</dbReference>
<feature type="transmembrane region" description="Helical" evidence="8">
    <location>
        <begin position="386"/>
        <end position="407"/>
    </location>
</feature>
<proteinExistence type="predicted"/>
<evidence type="ECO:0000256" key="2">
    <source>
        <dbReference type="ARBA" id="ARBA00022475"/>
    </source>
</evidence>
<evidence type="ECO:0000313" key="9">
    <source>
        <dbReference type="EMBL" id="OGY16513.1"/>
    </source>
</evidence>
<organism evidence="9 10">
    <name type="scientific">Candidatus Chisholmbacteria bacterium RIFCSPHIGHO2_01_FULL_49_18</name>
    <dbReference type="NCBI Taxonomy" id="1797590"/>
    <lineage>
        <taxon>Bacteria</taxon>
        <taxon>Candidatus Chisholmiibacteriota</taxon>
    </lineage>
</organism>